<keyword evidence="2" id="KW-0238">DNA-binding</keyword>
<evidence type="ECO:0000259" key="5">
    <source>
        <dbReference type="PROSITE" id="PS51736"/>
    </source>
</evidence>
<gene>
    <name evidence="6" type="ORF">EUBDOL_01535</name>
</gene>
<dbReference type="EMBL" id="ABAW02000021">
    <property type="protein sequence ID" value="EDP10936.1"/>
    <property type="molecule type" value="Genomic_DNA"/>
</dbReference>
<dbReference type="PANTHER" id="PTHR30461">
    <property type="entry name" value="DNA-INVERTASE FROM LAMBDOID PROPHAGE"/>
    <property type="match status" value="1"/>
</dbReference>
<organism evidence="6 7">
    <name type="scientific">Amedibacillus dolichus DSM 3991</name>
    <dbReference type="NCBI Taxonomy" id="428127"/>
    <lineage>
        <taxon>Bacteria</taxon>
        <taxon>Bacillati</taxon>
        <taxon>Bacillota</taxon>
        <taxon>Erysipelotrichia</taxon>
        <taxon>Erysipelotrichales</taxon>
        <taxon>Erysipelotrichaceae</taxon>
        <taxon>Amedibacillus</taxon>
    </lineage>
</organism>
<proteinExistence type="predicted"/>
<dbReference type="GO" id="GO:0000150">
    <property type="term" value="F:DNA strand exchange activity"/>
    <property type="evidence" value="ECO:0007669"/>
    <property type="project" value="InterPro"/>
</dbReference>
<dbReference type="Pfam" id="PF00239">
    <property type="entry name" value="Resolvase"/>
    <property type="match status" value="1"/>
</dbReference>
<evidence type="ECO:0000256" key="1">
    <source>
        <dbReference type="ARBA" id="ARBA00022908"/>
    </source>
</evidence>
<evidence type="ECO:0000256" key="4">
    <source>
        <dbReference type="PIRSR" id="PIRSR606118-50"/>
    </source>
</evidence>
<dbReference type="HOGENOM" id="CLU_010686_10_0_9"/>
<dbReference type="PROSITE" id="PS00398">
    <property type="entry name" value="RECOMBINASES_2"/>
    <property type="match status" value="1"/>
</dbReference>
<dbReference type="eggNOG" id="COG1961">
    <property type="taxonomic scope" value="Bacteria"/>
</dbReference>
<dbReference type="AlphaFoldDB" id="A8RCY2"/>
<evidence type="ECO:0000256" key="2">
    <source>
        <dbReference type="ARBA" id="ARBA00023125"/>
    </source>
</evidence>
<feature type="active site" description="O-(5'-phospho-DNA)-serine intermediate" evidence="4">
    <location>
        <position position="9"/>
    </location>
</feature>
<name>A8RCY2_9FIRM</name>
<keyword evidence="1" id="KW-0229">DNA integration</keyword>
<dbReference type="Proteomes" id="UP000004090">
    <property type="component" value="Unassembled WGS sequence"/>
</dbReference>
<dbReference type="GeneID" id="92793668"/>
<dbReference type="Gene3D" id="1.10.10.60">
    <property type="entry name" value="Homeodomain-like"/>
    <property type="match status" value="1"/>
</dbReference>
<sequence length="202" mass="23388">MIYSYTRVSTNKQDYLRQDEAIKKWCADNNVEIDVSFSDTITGKTFNRDGYNRMKQAAVSGDTIIIKELDRLGRDWDGIKEEWKYFDDKDINIVVIDMPLLSQAIYDKDGNIDLNIKFLKAIVFETLCYNAELERQKNSRRTSEKLQAMKAEGIKLGRPVNTEVDKTVCELYAQGMNKSDIAFYAGVSRPQVYTILKRNHLM</sequence>
<accession>A8RCY2</accession>
<evidence type="ECO:0000313" key="7">
    <source>
        <dbReference type="Proteomes" id="UP000004090"/>
    </source>
</evidence>
<comment type="caution">
    <text evidence="6">The sequence shown here is derived from an EMBL/GenBank/DDBJ whole genome shotgun (WGS) entry which is preliminary data.</text>
</comment>
<protein>
    <submittedName>
        <fullName evidence="6">Resolvase, N-terminal domain protein</fullName>
    </submittedName>
</protein>
<evidence type="ECO:0000313" key="6">
    <source>
        <dbReference type="EMBL" id="EDP10936.1"/>
    </source>
</evidence>
<dbReference type="SMART" id="SM00857">
    <property type="entry name" value="Resolvase"/>
    <property type="match status" value="1"/>
</dbReference>
<dbReference type="STRING" id="428127.EUBDOL_01535"/>
<reference evidence="6 7" key="1">
    <citation type="submission" date="2007-09" db="EMBL/GenBank/DDBJ databases">
        <title>Draft genome sequence of Eubacterium dolichum (DSM 3991).</title>
        <authorList>
            <person name="Sudarsanam P."/>
            <person name="Ley R."/>
            <person name="Guruge J."/>
            <person name="Turnbaugh P.J."/>
            <person name="Mahowald M."/>
            <person name="Liep D."/>
            <person name="Gordon J."/>
        </authorList>
    </citation>
    <scope>NUCLEOTIDE SEQUENCE [LARGE SCALE GENOMIC DNA]</scope>
    <source>
        <strain evidence="6 7">DSM 3991</strain>
    </source>
</reference>
<dbReference type="InterPro" id="IPR050639">
    <property type="entry name" value="SSR_resolvase"/>
</dbReference>
<dbReference type="SUPFAM" id="SSF53041">
    <property type="entry name" value="Resolvase-like"/>
    <property type="match status" value="1"/>
</dbReference>
<evidence type="ECO:0000256" key="3">
    <source>
        <dbReference type="ARBA" id="ARBA00023172"/>
    </source>
</evidence>
<dbReference type="Gene3D" id="3.40.50.1390">
    <property type="entry name" value="Resolvase, N-terminal catalytic domain"/>
    <property type="match status" value="1"/>
</dbReference>
<dbReference type="GO" id="GO:0003677">
    <property type="term" value="F:DNA binding"/>
    <property type="evidence" value="ECO:0007669"/>
    <property type="project" value="UniProtKB-KW"/>
</dbReference>
<dbReference type="InterPro" id="IPR036162">
    <property type="entry name" value="Resolvase-like_N_sf"/>
</dbReference>
<dbReference type="InterPro" id="IPR006119">
    <property type="entry name" value="Resolv_N"/>
</dbReference>
<feature type="domain" description="Resolvase/invertase-type recombinase catalytic" evidence="5">
    <location>
        <begin position="1"/>
        <end position="153"/>
    </location>
</feature>
<dbReference type="InterPro" id="IPR006118">
    <property type="entry name" value="Recombinase_CS"/>
</dbReference>
<keyword evidence="3" id="KW-0233">DNA recombination</keyword>
<dbReference type="PROSITE" id="PS51736">
    <property type="entry name" value="RECOMBINASES_3"/>
    <property type="match status" value="1"/>
</dbReference>
<dbReference type="GO" id="GO:0015074">
    <property type="term" value="P:DNA integration"/>
    <property type="evidence" value="ECO:0007669"/>
    <property type="project" value="UniProtKB-KW"/>
</dbReference>
<dbReference type="PANTHER" id="PTHR30461:SF2">
    <property type="entry name" value="SERINE RECOMBINASE PINE-RELATED"/>
    <property type="match status" value="1"/>
</dbReference>
<dbReference type="CDD" id="cd03768">
    <property type="entry name" value="SR_ResInv"/>
    <property type="match status" value="1"/>
</dbReference>
<dbReference type="RefSeq" id="WP_004800036.1">
    <property type="nucleotide sequence ID" value="NZ_DS483476.1"/>
</dbReference>
<reference evidence="6 7" key="2">
    <citation type="submission" date="2007-09" db="EMBL/GenBank/DDBJ databases">
        <authorList>
            <person name="Fulton L."/>
            <person name="Clifton S."/>
            <person name="Fulton B."/>
            <person name="Xu J."/>
            <person name="Minx P."/>
            <person name="Pepin K.H."/>
            <person name="Johnson M."/>
            <person name="Thiruvilangam P."/>
            <person name="Bhonagiri V."/>
            <person name="Nash W.E."/>
            <person name="Mardis E.R."/>
            <person name="Wilson R.K."/>
        </authorList>
    </citation>
    <scope>NUCLEOTIDE SEQUENCE [LARGE SCALE GENOMIC DNA]</scope>
    <source>
        <strain evidence="6 7">DSM 3991</strain>
    </source>
</reference>